<evidence type="ECO:0000256" key="4">
    <source>
        <dbReference type="ARBA" id="ARBA00023319"/>
    </source>
</evidence>
<reference evidence="7" key="2">
    <citation type="submission" date="2025-09" db="UniProtKB">
        <authorList>
            <consortium name="Ensembl"/>
        </authorList>
    </citation>
    <scope>IDENTIFICATION</scope>
</reference>
<name>A0A8C6M1L1_NOTFU</name>
<dbReference type="SUPFAM" id="SSF48726">
    <property type="entry name" value="Immunoglobulin"/>
    <property type="match status" value="1"/>
</dbReference>
<dbReference type="Ensembl" id="ENSNFUT00015026953.1">
    <property type="protein sequence ID" value="ENSNFUP00015025790.1"/>
    <property type="gene ID" value="ENSNFUG00015012492.1"/>
</dbReference>
<keyword evidence="3" id="KW-0675">Receptor</keyword>
<feature type="domain" description="Ig-like" evidence="6">
    <location>
        <begin position="31"/>
        <end position="134"/>
    </location>
</feature>
<dbReference type="Proteomes" id="UP000694548">
    <property type="component" value="Unassembled WGS sequence"/>
</dbReference>
<keyword evidence="4" id="KW-0393">Immunoglobulin domain</keyword>
<dbReference type="PANTHER" id="PTHR19367:SF18">
    <property type="entry name" value="T CELL RECEPTOR ALPHA VARIABLE 16"/>
    <property type="match status" value="1"/>
</dbReference>
<dbReference type="Gene3D" id="2.60.40.10">
    <property type="entry name" value="Immunoglobulins"/>
    <property type="match status" value="1"/>
</dbReference>
<dbReference type="PANTHER" id="PTHR19367">
    <property type="entry name" value="T-CELL RECEPTOR ALPHA CHAIN V REGION"/>
    <property type="match status" value="1"/>
</dbReference>
<evidence type="ECO:0000313" key="8">
    <source>
        <dbReference type="Proteomes" id="UP000694548"/>
    </source>
</evidence>
<dbReference type="Pfam" id="PF07686">
    <property type="entry name" value="V-set"/>
    <property type="match status" value="1"/>
</dbReference>
<keyword evidence="1" id="KW-0732">Signal</keyword>
<evidence type="ECO:0000256" key="5">
    <source>
        <dbReference type="ARBA" id="ARBA00043266"/>
    </source>
</evidence>
<keyword evidence="8" id="KW-1185">Reference proteome</keyword>
<dbReference type="SMART" id="SM00409">
    <property type="entry name" value="IG"/>
    <property type="match status" value="1"/>
</dbReference>
<dbReference type="SMART" id="SM00406">
    <property type="entry name" value="IGv"/>
    <property type="match status" value="1"/>
</dbReference>
<dbReference type="GO" id="GO:0042101">
    <property type="term" value="C:T cell receptor complex"/>
    <property type="evidence" value="ECO:0007669"/>
    <property type="project" value="UniProtKB-KW"/>
</dbReference>
<dbReference type="InterPro" id="IPR051287">
    <property type="entry name" value="TCR_variable_region"/>
</dbReference>
<keyword evidence="5" id="KW-1279">T cell receptor</keyword>
<keyword evidence="2" id="KW-1064">Adaptive immunity</keyword>
<evidence type="ECO:0000259" key="6">
    <source>
        <dbReference type="PROSITE" id="PS50835"/>
    </source>
</evidence>
<dbReference type="InterPro" id="IPR013106">
    <property type="entry name" value="Ig_V-set"/>
</dbReference>
<accession>A0A8C6M1L1</accession>
<reference evidence="7" key="1">
    <citation type="submission" date="2025-08" db="UniProtKB">
        <authorList>
            <consortium name="Ensembl"/>
        </authorList>
    </citation>
    <scope>IDENTIFICATION</scope>
</reference>
<dbReference type="GeneTree" id="ENSGT01030000234557"/>
<keyword evidence="5" id="KW-0391">Immunity</keyword>
<dbReference type="InterPro" id="IPR036179">
    <property type="entry name" value="Ig-like_dom_sf"/>
</dbReference>
<dbReference type="PROSITE" id="PS50835">
    <property type="entry name" value="IG_LIKE"/>
    <property type="match status" value="1"/>
</dbReference>
<organism evidence="7 8">
    <name type="scientific">Nothobranchius furzeri</name>
    <name type="common">Turquoise killifish</name>
    <dbReference type="NCBI Taxonomy" id="105023"/>
    <lineage>
        <taxon>Eukaryota</taxon>
        <taxon>Metazoa</taxon>
        <taxon>Chordata</taxon>
        <taxon>Craniata</taxon>
        <taxon>Vertebrata</taxon>
        <taxon>Euteleostomi</taxon>
        <taxon>Actinopterygii</taxon>
        <taxon>Neopterygii</taxon>
        <taxon>Teleostei</taxon>
        <taxon>Neoteleostei</taxon>
        <taxon>Acanthomorphata</taxon>
        <taxon>Ovalentaria</taxon>
        <taxon>Atherinomorphae</taxon>
        <taxon>Cyprinodontiformes</taxon>
        <taxon>Nothobranchiidae</taxon>
        <taxon>Nothobranchius</taxon>
    </lineage>
</organism>
<evidence type="ECO:0000313" key="7">
    <source>
        <dbReference type="Ensembl" id="ENSNFUP00015025790.1"/>
    </source>
</evidence>
<dbReference type="InterPro" id="IPR013783">
    <property type="entry name" value="Ig-like_fold"/>
</dbReference>
<dbReference type="GO" id="GO:0002250">
    <property type="term" value="P:adaptive immune response"/>
    <property type="evidence" value="ECO:0007669"/>
    <property type="project" value="UniProtKB-KW"/>
</dbReference>
<dbReference type="AlphaFoldDB" id="A0A8C6M1L1"/>
<protein>
    <submittedName>
        <fullName evidence="7">T-cell receptor alpha/delta variable 27.0</fullName>
    </submittedName>
</protein>
<evidence type="ECO:0000256" key="3">
    <source>
        <dbReference type="ARBA" id="ARBA00023170"/>
    </source>
</evidence>
<evidence type="ECO:0000256" key="2">
    <source>
        <dbReference type="ARBA" id="ARBA00023130"/>
    </source>
</evidence>
<dbReference type="InterPro" id="IPR007110">
    <property type="entry name" value="Ig-like_dom"/>
</dbReference>
<proteinExistence type="predicted"/>
<sequence length="134" mass="14936">LEMNPESDRQLVKMEEKRGDVGVFGIVLGLPTPVEKPEVVAGQGGSVSLSCLYNTSSSNHYLYWYRQEGNNRPQFILSRFKIGEGKNADKEKYSSTLNHEVKSVPLRIQKLHVTDSAVYYCALQPTVTGNSKSV</sequence>
<dbReference type="InterPro" id="IPR003599">
    <property type="entry name" value="Ig_sub"/>
</dbReference>
<evidence type="ECO:0000256" key="1">
    <source>
        <dbReference type="ARBA" id="ARBA00022729"/>
    </source>
</evidence>